<keyword evidence="1" id="KW-0812">Transmembrane</keyword>
<evidence type="ECO:0000313" key="2">
    <source>
        <dbReference type="EMBL" id="KAA6318219.1"/>
    </source>
</evidence>
<dbReference type="AlphaFoldDB" id="A0A5J4QAL9"/>
<proteinExistence type="predicted"/>
<protein>
    <submittedName>
        <fullName evidence="2">Uncharacterized protein</fullName>
    </submittedName>
</protein>
<comment type="caution">
    <text evidence="2">The sequence shown here is derived from an EMBL/GenBank/DDBJ whole genome shotgun (WGS) entry which is preliminary data.</text>
</comment>
<sequence length="86" mass="10464">MFAVIRKNKIYEKDYQKCACINHKNRGNALIELKIFEFIYRHYRLMRGLDLKEMNLSLFKVQIYGGLILFIYICVYRMKKEAEFLT</sequence>
<evidence type="ECO:0000256" key="1">
    <source>
        <dbReference type="SAM" id="Phobius"/>
    </source>
</evidence>
<gene>
    <name evidence="2" type="ORF">EZS27_031745</name>
</gene>
<name>A0A5J4QAL9_9ZZZZ</name>
<keyword evidence="1" id="KW-1133">Transmembrane helix</keyword>
<organism evidence="2">
    <name type="scientific">termite gut metagenome</name>
    <dbReference type="NCBI Taxonomy" id="433724"/>
    <lineage>
        <taxon>unclassified sequences</taxon>
        <taxon>metagenomes</taxon>
        <taxon>organismal metagenomes</taxon>
    </lineage>
</organism>
<dbReference type="EMBL" id="SNRY01004266">
    <property type="protein sequence ID" value="KAA6318219.1"/>
    <property type="molecule type" value="Genomic_DNA"/>
</dbReference>
<reference evidence="2" key="1">
    <citation type="submission" date="2019-03" db="EMBL/GenBank/DDBJ databases">
        <title>Single cell metagenomics reveals metabolic interactions within the superorganism composed of flagellate Streblomastix strix and complex community of Bacteroidetes bacteria on its surface.</title>
        <authorList>
            <person name="Treitli S.C."/>
            <person name="Kolisko M."/>
            <person name="Husnik F."/>
            <person name="Keeling P."/>
            <person name="Hampl V."/>
        </authorList>
    </citation>
    <scope>NUCLEOTIDE SEQUENCE</scope>
    <source>
        <strain evidence="2">STM</strain>
    </source>
</reference>
<feature type="transmembrane region" description="Helical" evidence="1">
    <location>
        <begin position="56"/>
        <end position="75"/>
    </location>
</feature>
<keyword evidence="1" id="KW-0472">Membrane</keyword>
<accession>A0A5J4QAL9</accession>